<evidence type="ECO:0000313" key="2">
    <source>
        <dbReference type="EMBL" id="EYD74357.1"/>
    </source>
</evidence>
<name>A0A017HIM1_9RHOB</name>
<dbReference type="EMBL" id="AOSK01000116">
    <property type="protein sequence ID" value="EYD74357.1"/>
    <property type="molecule type" value="Genomic_DNA"/>
</dbReference>
<evidence type="ECO:0000313" key="3">
    <source>
        <dbReference type="Proteomes" id="UP000019666"/>
    </source>
</evidence>
<protein>
    <submittedName>
        <fullName evidence="2">Uncharacterized protein</fullName>
    </submittedName>
</protein>
<organism evidence="2 3">
    <name type="scientific">Rubellimicrobium mesophilum DSM 19309</name>
    <dbReference type="NCBI Taxonomy" id="442562"/>
    <lineage>
        <taxon>Bacteria</taxon>
        <taxon>Pseudomonadati</taxon>
        <taxon>Pseudomonadota</taxon>
        <taxon>Alphaproteobacteria</taxon>
        <taxon>Rhodobacterales</taxon>
        <taxon>Roseobacteraceae</taxon>
        <taxon>Rubellimicrobium</taxon>
    </lineage>
</organism>
<reference evidence="2 3" key="1">
    <citation type="submission" date="2013-02" db="EMBL/GenBank/DDBJ databases">
        <authorList>
            <person name="Fiebig A."/>
            <person name="Goeker M."/>
            <person name="Klenk H.-P.P."/>
        </authorList>
    </citation>
    <scope>NUCLEOTIDE SEQUENCE [LARGE SCALE GENOMIC DNA]</scope>
    <source>
        <strain evidence="2 3">DSM 19309</strain>
    </source>
</reference>
<accession>A0A017HIM1</accession>
<feature type="region of interest" description="Disordered" evidence="1">
    <location>
        <begin position="1"/>
        <end position="25"/>
    </location>
</feature>
<gene>
    <name evidence="2" type="ORF">Rumeso_04042</name>
</gene>
<comment type="caution">
    <text evidence="2">The sequence shown here is derived from an EMBL/GenBank/DDBJ whole genome shotgun (WGS) entry which is preliminary data.</text>
</comment>
<evidence type="ECO:0000256" key="1">
    <source>
        <dbReference type="SAM" id="MobiDB-lite"/>
    </source>
</evidence>
<dbReference type="RefSeq" id="WP_169791159.1">
    <property type="nucleotide sequence ID" value="NZ_KK088571.1"/>
</dbReference>
<dbReference type="AlphaFoldDB" id="A0A017HIM1"/>
<sequence length="82" mass="8472">MEEALAPAGSMDPPTSEAAHAGQEPALALHMGLPGTRLDMVLGGPHPLLVALVRHLARVAARADHAGMSAITNNDDTTEENL</sequence>
<proteinExistence type="predicted"/>
<dbReference type="Proteomes" id="UP000019666">
    <property type="component" value="Unassembled WGS sequence"/>
</dbReference>
<dbReference type="HOGENOM" id="CLU_2556186_0_0_5"/>
<keyword evidence="3" id="KW-1185">Reference proteome</keyword>